<dbReference type="OrthoDB" id="10034833at2759"/>
<protein>
    <submittedName>
        <fullName evidence="2">Uncharacterized protein LOC110987709</fullName>
    </submittedName>
</protein>
<dbReference type="RefSeq" id="XP_022106393.1">
    <property type="nucleotide sequence ID" value="XM_022250701.1"/>
</dbReference>
<dbReference type="InterPro" id="IPR038765">
    <property type="entry name" value="Papain-like_cys_pep_sf"/>
</dbReference>
<proteinExistence type="predicted"/>
<dbReference type="GeneID" id="110987709"/>
<dbReference type="OMA" id="FHPEYIV"/>
<name>A0A8B7ZLA0_ACAPL</name>
<dbReference type="AlphaFoldDB" id="A0A8B7ZLA0"/>
<gene>
    <name evidence="2" type="primary">LOC110987709</name>
</gene>
<dbReference type="SUPFAM" id="SSF54001">
    <property type="entry name" value="Cysteine proteinases"/>
    <property type="match status" value="1"/>
</dbReference>
<organism evidence="1 2">
    <name type="scientific">Acanthaster planci</name>
    <name type="common">Crown-of-thorns starfish</name>
    <dbReference type="NCBI Taxonomy" id="133434"/>
    <lineage>
        <taxon>Eukaryota</taxon>
        <taxon>Metazoa</taxon>
        <taxon>Echinodermata</taxon>
        <taxon>Eleutherozoa</taxon>
        <taxon>Asterozoa</taxon>
        <taxon>Asteroidea</taxon>
        <taxon>Valvatacea</taxon>
        <taxon>Valvatida</taxon>
        <taxon>Acanthasteridae</taxon>
        <taxon>Acanthaster</taxon>
    </lineage>
</organism>
<keyword evidence="1" id="KW-1185">Reference proteome</keyword>
<reference evidence="2" key="1">
    <citation type="submission" date="2025-08" db="UniProtKB">
        <authorList>
            <consortium name="RefSeq"/>
        </authorList>
    </citation>
    <scope>IDENTIFICATION</scope>
</reference>
<evidence type="ECO:0000313" key="1">
    <source>
        <dbReference type="Proteomes" id="UP000694845"/>
    </source>
</evidence>
<accession>A0A8B7ZLA0</accession>
<dbReference type="Proteomes" id="UP000694845">
    <property type="component" value="Unplaced"/>
</dbReference>
<dbReference type="KEGG" id="aplc:110987709"/>
<dbReference type="Gene3D" id="3.40.395.10">
    <property type="entry name" value="Adenoviral Proteinase, Chain A"/>
    <property type="match status" value="1"/>
</dbReference>
<sequence>MQSPPPTLPTFSTMNNVQLEHALLADKFTRPYFQGIYPANGLPKEPVPWPSAFVVTAKSIPSFFINHWIGIYITPDGEGEVFDSLGHPPRHPMLQDFLRRNTTRIVYNRVQIQGSQSSVCGQHVLYFLLQRCRGFHPEYIVRSFCPDHDLNDAFVEDFAQPLLLPPSNSLFL</sequence>
<evidence type="ECO:0000313" key="2">
    <source>
        <dbReference type="RefSeq" id="XP_022106393.1"/>
    </source>
</evidence>